<dbReference type="PROSITE" id="PS50238">
    <property type="entry name" value="RHOGAP"/>
    <property type="match status" value="1"/>
</dbReference>
<feature type="compositionally biased region" description="Polar residues" evidence="2">
    <location>
        <begin position="280"/>
        <end position="291"/>
    </location>
</feature>
<feature type="region of interest" description="Disordered" evidence="2">
    <location>
        <begin position="68"/>
        <end position="116"/>
    </location>
</feature>
<evidence type="ECO:0000313" key="4">
    <source>
        <dbReference type="EnsemblMetazoa" id="Aqu2.1.34492_001"/>
    </source>
</evidence>
<evidence type="ECO:0000259" key="3">
    <source>
        <dbReference type="PROSITE" id="PS50238"/>
    </source>
</evidence>
<gene>
    <name evidence="4" type="primary">109581294</name>
</gene>
<proteinExistence type="predicted"/>
<feature type="compositionally biased region" description="Polar residues" evidence="2">
    <location>
        <begin position="41"/>
        <end position="56"/>
    </location>
</feature>
<feature type="compositionally biased region" description="Polar residues" evidence="2">
    <location>
        <begin position="653"/>
        <end position="665"/>
    </location>
</feature>
<dbReference type="EnsemblMetazoa" id="XM_019995297.1">
    <property type="protein sequence ID" value="XP_019850856.1"/>
    <property type="gene ID" value="LOC109581294"/>
</dbReference>
<feature type="compositionally biased region" description="Low complexity" evidence="2">
    <location>
        <begin position="246"/>
        <end position="271"/>
    </location>
</feature>
<reference evidence="5" key="1">
    <citation type="journal article" date="2010" name="Nature">
        <title>The Amphimedon queenslandica genome and the evolution of animal complexity.</title>
        <authorList>
            <person name="Srivastava M."/>
            <person name="Simakov O."/>
            <person name="Chapman J."/>
            <person name="Fahey B."/>
            <person name="Gauthier M.E."/>
            <person name="Mitros T."/>
            <person name="Richards G.S."/>
            <person name="Conaco C."/>
            <person name="Dacre M."/>
            <person name="Hellsten U."/>
            <person name="Larroux C."/>
            <person name="Putnam N.H."/>
            <person name="Stanke M."/>
            <person name="Adamska M."/>
            <person name="Darling A."/>
            <person name="Degnan S.M."/>
            <person name="Oakley T.H."/>
            <person name="Plachetzki D.C."/>
            <person name="Zhai Y."/>
            <person name="Adamski M."/>
            <person name="Calcino A."/>
            <person name="Cummins S.F."/>
            <person name="Goodstein D.M."/>
            <person name="Harris C."/>
            <person name="Jackson D.J."/>
            <person name="Leys S.P."/>
            <person name="Shu S."/>
            <person name="Woodcroft B.J."/>
            <person name="Vervoort M."/>
            <person name="Kosik K.S."/>
            <person name="Manning G."/>
            <person name="Degnan B.M."/>
            <person name="Rokhsar D.S."/>
        </authorList>
    </citation>
    <scope>NUCLEOTIDE SEQUENCE [LARGE SCALE GENOMIC DNA]</scope>
</reference>
<evidence type="ECO:0000256" key="1">
    <source>
        <dbReference type="ARBA" id="ARBA00022468"/>
    </source>
</evidence>
<dbReference type="EnsemblMetazoa" id="Aqu2.1.34492_001">
    <property type="protein sequence ID" value="Aqu2.1.34492_001"/>
    <property type="gene ID" value="Aqu2.1.34492"/>
</dbReference>
<dbReference type="Pfam" id="PF00620">
    <property type="entry name" value="RhoGAP"/>
    <property type="match status" value="1"/>
</dbReference>
<accession>A0A1X7V4M4</accession>
<dbReference type="InParanoid" id="A0A1X7V4M4"/>
<feature type="compositionally biased region" description="Basic and acidic residues" evidence="2">
    <location>
        <begin position="666"/>
        <end position="675"/>
    </location>
</feature>
<dbReference type="FunCoup" id="A0A1X7V4M4">
    <property type="interactions" value="13"/>
</dbReference>
<reference evidence="4" key="2">
    <citation type="submission" date="2017-05" db="UniProtKB">
        <authorList>
            <consortium name="EnsemblMetazoa"/>
        </authorList>
    </citation>
    <scope>IDENTIFICATION</scope>
</reference>
<dbReference type="OrthoDB" id="10024839at2759"/>
<feature type="compositionally biased region" description="Low complexity" evidence="2">
    <location>
        <begin position="780"/>
        <end position="798"/>
    </location>
</feature>
<dbReference type="KEGG" id="aqu:109581294"/>
<dbReference type="InterPro" id="IPR000198">
    <property type="entry name" value="RhoGAP_dom"/>
</dbReference>
<organism evidence="4">
    <name type="scientific">Amphimedon queenslandica</name>
    <name type="common">Sponge</name>
    <dbReference type="NCBI Taxonomy" id="400682"/>
    <lineage>
        <taxon>Eukaryota</taxon>
        <taxon>Metazoa</taxon>
        <taxon>Porifera</taxon>
        <taxon>Demospongiae</taxon>
        <taxon>Heteroscleromorpha</taxon>
        <taxon>Haplosclerida</taxon>
        <taxon>Niphatidae</taxon>
        <taxon>Amphimedon</taxon>
    </lineage>
</organism>
<dbReference type="PANTHER" id="PTHR12635">
    <property type="entry name" value="RHO-GTPASE-ACTIVATING PROTEIN 6 FAMILY MEMBER"/>
    <property type="match status" value="1"/>
</dbReference>
<feature type="region of interest" description="Disordered" evidence="2">
    <location>
        <begin position="1"/>
        <end position="56"/>
    </location>
</feature>
<dbReference type="SUPFAM" id="SSF48350">
    <property type="entry name" value="GTPase activation domain, GAP"/>
    <property type="match status" value="1"/>
</dbReference>
<dbReference type="STRING" id="400682.A0A1X7V4M4"/>
<dbReference type="InterPro" id="IPR037863">
    <property type="entry name" value="RHOGAP6/36"/>
</dbReference>
<dbReference type="GO" id="GO:0007165">
    <property type="term" value="P:signal transduction"/>
    <property type="evidence" value="ECO:0007669"/>
    <property type="project" value="InterPro"/>
</dbReference>
<feature type="region of interest" description="Disordered" evidence="2">
    <location>
        <begin position="238"/>
        <end position="323"/>
    </location>
</feature>
<dbReference type="GO" id="GO:0005096">
    <property type="term" value="F:GTPase activator activity"/>
    <property type="evidence" value="ECO:0007669"/>
    <property type="project" value="UniProtKB-KW"/>
</dbReference>
<protein>
    <recommendedName>
        <fullName evidence="3">Rho-GAP domain-containing protein</fullName>
    </recommendedName>
</protein>
<feature type="region of interest" description="Disordered" evidence="2">
    <location>
        <begin position="641"/>
        <end position="677"/>
    </location>
</feature>
<dbReference type="SMART" id="SM00324">
    <property type="entry name" value="RhoGAP"/>
    <property type="match status" value="1"/>
</dbReference>
<dbReference type="PANTHER" id="PTHR12635:SF7">
    <property type="entry name" value="RHO GTPASE ACTIVATING PROTEIN 6-RELATED"/>
    <property type="match status" value="1"/>
</dbReference>
<feature type="compositionally biased region" description="Low complexity" evidence="2">
    <location>
        <begin position="299"/>
        <end position="308"/>
    </location>
</feature>
<evidence type="ECO:0000256" key="2">
    <source>
        <dbReference type="SAM" id="MobiDB-lite"/>
    </source>
</evidence>
<sequence length="885" mass="96996">MSSTPSFERGRFYSSYSRGSTGEYQPRPPSAEGRAAGKTFQAAQFQGSRHGSLVVSPNKNSLHKITKMFRSKEGKGGTSKGPGGDKLRVPSEAEAGLNGDGSGFVGGARSPEGSPNAFRRIRSYSVGSRTALKVRRGKDREEQFFMWKPVKRKRCEWESMSGRQLTIKDTHISELGKAELEALQQIAIARLQEIDISVSKSSIRSGKLKVVKRKASNERIAVFGQPLTAVLDQDKSRTLTSPVHATPPAEASFTSPPSSSSVIPSNTNNNTQHYHPDQPVASSTWSNSQPDSFAPFTVSSSEKSTSSSHRPLAREDSILPPSPQVPLLVRKTIDHLDNNGIKTEGLFRVPGAKARIDMIKQKFDAGEDFELTEDTSPHDVACVFKEFFRSLPEPLMTRELYYPLLKTRKLTTKGLQKTALRYLVVLLPRPNRDTLQELLQFLCRVALHSNGIILMDGTEESGNRMTEDNLATVLGPNILHNECRSKSPQSSYSVMKQDPEELSLVCQVMADLIKMQDAIFTVPAELYDAALQHLFLFDHEAVDAIMRRKCIELEFNESDSKPDVPLSPQDVPSPQSNGCIGLEELDSPQRSATIASTPSTLSVKAFQRSHSYQETERSLDNVMKDLEEMLSEGLGVSYRRHSSNDSAMGESECVTSPLQNGQTQDSADHHLDDPHMYNSVDSALSNHSPHHSTSSEEGCARIEWVEEVDSPFISFPNTPSLSLHAHMSSGISVHSESPGPIASPYRVNSPKLGKVGTLMVSELAGSLPVLAPLAIESLSQSTTHSSLSRTSSSPFSSSKKLRKSTASINSQDSRGSKKDLRKKKKTGLDEKMPSFDLQRSPILGRREVKPVAASSPASGGSGGETLHDITPRFHFNIQTSTEVLI</sequence>
<dbReference type="AlphaFoldDB" id="A0A1X7V4M4"/>
<dbReference type="InterPro" id="IPR008936">
    <property type="entry name" value="Rho_GTPase_activation_prot"/>
</dbReference>
<feature type="domain" description="Rho-GAP" evidence="3">
    <location>
        <begin position="310"/>
        <end position="520"/>
    </location>
</feature>
<name>A0A1X7V4M4_AMPQE</name>
<evidence type="ECO:0000313" key="5">
    <source>
        <dbReference type="Proteomes" id="UP000007879"/>
    </source>
</evidence>
<keyword evidence="1" id="KW-0343">GTPase activation</keyword>
<dbReference type="Gene3D" id="1.10.555.10">
    <property type="entry name" value="Rho GTPase activation protein"/>
    <property type="match status" value="1"/>
</dbReference>
<dbReference type="Proteomes" id="UP000007879">
    <property type="component" value="Unassembled WGS sequence"/>
</dbReference>
<feature type="region of interest" description="Disordered" evidence="2">
    <location>
        <begin position="780"/>
        <end position="869"/>
    </location>
</feature>
<keyword evidence="5" id="KW-1185">Reference proteome</keyword>
<dbReference type="eggNOG" id="KOG2710">
    <property type="taxonomic scope" value="Eukaryota"/>
</dbReference>